<evidence type="ECO:0000313" key="3">
    <source>
        <dbReference type="Proteomes" id="UP001153954"/>
    </source>
</evidence>
<organism evidence="2 3">
    <name type="scientific">Euphydryas editha</name>
    <name type="common">Edith's checkerspot</name>
    <dbReference type="NCBI Taxonomy" id="104508"/>
    <lineage>
        <taxon>Eukaryota</taxon>
        <taxon>Metazoa</taxon>
        <taxon>Ecdysozoa</taxon>
        <taxon>Arthropoda</taxon>
        <taxon>Hexapoda</taxon>
        <taxon>Insecta</taxon>
        <taxon>Pterygota</taxon>
        <taxon>Neoptera</taxon>
        <taxon>Endopterygota</taxon>
        <taxon>Lepidoptera</taxon>
        <taxon>Glossata</taxon>
        <taxon>Ditrysia</taxon>
        <taxon>Papilionoidea</taxon>
        <taxon>Nymphalidae</taxon>
        <taxon>Nymphalinae</taxon>
        <taxon>Euphydryas</taxon>
    </lineage>
</organism>
<accession>A0AAU9UJH5</accession>
<dbReference type="GO" id="GO:0071897">
    <property type="term" value="P:DNA biosynthetic process"/>
    <property type="evidence" value="ECO:0007669"/>
    <property type="project" value="UniProtKB-ARBA"/>
</dbReference>
<comment type="caution">
    <text evidence="2">The sequence shown here is derived from an EMBL/GenBank/DDBJ whole genome shotgun (WGS) entry which is preliminary data.</text>
</comment>
<reference evidence="2" key="1">
    <citation type="submission" date="2022-03" db="EMBL/GenBank/DDBJ databases">
        <authorList>
            <person name="Tunstrom K."/>
        </authorList>
    </citation>
    <scope>NUCLEOTIDE SEQUENCE</scope>
</reference>
<dbReference type="EMBL" id="CAKOGL010000018">
    <property type="protein sequence ID" value="CAH2097875.1"/>
    <property type="molecule type" value="Genomic_DNA"/>
</dbReference>
<proteinExistence type="predicted"/>
<evidence type="ECO:0000313" key="2">
    <source>
        <dbReference type="EMBL" id="CAH2097875.1"/>
    </source>
</evidence>
<dbReference type="PANTHER" id="PTHR33332">
    <property type="entry name" value="REVERSE TRANSCRIPTASE DOMAIN-CONTAINING PROTEIN"/>
    <property type="match status" value="1"/>
</dbReference>
<dbReference type="InterPro" id="IPR000477">
    <property type="entry name" value="RT_dom"/>
</dbReference>
<dbReference type="AlphaFoldDB" id="A0AAU9UJH5"/>
<feature type="domain" description="Reverse transcriptase" evidence="1">
    <location>
        <begin position="1"/>
        <end position="191"/>
    </location>
</feature>
<sequence>MAKRSTNTNLILFTSELKETVDQNVQVDAIYTDFLKDFDRVNHKILIGKLQRFEITDNLLDDLTNRCSKVVVDGKESQPFTASSGIPQGAVLGPLFFNVFINNITRVINLNDVCFFADDLKLMKPVRNHYDIKCFQDDINDWCTKNNMSLNTSKCQHIKYTRRRCKLQSEYFIDRQKLHEVTTIRDLGILMD</sequence>
<dbReference type="Pfam" id="PF00078">
    <property type="entry name" value="RVT_1"/>
    <property type="match status" value="1"/>
</dbReference>
<dbReference type="PRINTS" id="PR01345">
    <property type="entry name" value="CERVTRCPTASE"/>
</dbReference>
<gene>
    <name evidence="2" type="ORF">EEDITHA_LOCUS13048</name>
</gene>
<dbReference type="SUPFAM" id="SSF56672">
    <property type="entry name" value="DNA/RNA polymerases"/>
    <property type="match status" value="1"/>
</dbReference>
<dbReference type="Proteomes" id="UP001153954">
    <property type="component" value="Unassembled WGS sequence"/>
</dbReference>
<dbReference type="PROSITE" id="PS50878">
    <property type="entry name" value="RT_POL"/>
    <property type="match status" value="1"/>
</dbReference>
<keyword evidence="3" id="KW-1185">Reference proteome</keyword>
<name>A0AAU9UJH5_EUPED</name>
<protein>
    <recommendedName>
        <fullName evidence="1">Reverse transcriptase domain-containing protein</fullName>
    </recommendedName>
</protein>
<evidence type="ECO:0000259" key="1">
    <source>
        <dbReference type="PROSITE" id="PS50878"/>
    </source>
</evidence>
<dbReference type="InterPro" id="IPR043502">
    <property type="entry name" value="DNA/RNA_pol_sf"/>
</dbReference>